<gene>
    <name evidence="4" type="ORF">PBY51_011359</name>
</gene>
<reference evidence="4 5" key="2">
    <citation type="journal article" date="2023" name="Mol. Biol. Evol.">
        <title>Genomics of Secondarily Temperate Adaptation in the Only Non-Antarctic Icefish.</title>
        <authorList>
            <person name="Rivera-Colon A.G."/>
            <person name="Rayamajhi N."/>
            <person name="Minhas B.F."/>
            <person name="Madrigal G."/>
            <person name="Bilyk K.T."/>
            <person name="Yoon V."/>
            <person name="Hune M."/>
            <person name="Gregory S."/>
            <person name="Cheng C.H.C."/>
            <person name="Catchen J.M."/>
        </authorList>
    </citation>
    <scope>NUCLEOTIDE SEQUENCE [LARGE SCALE GENOMIC DNA]</scope>
    <source>
        <strain evidence="4">JMC-PN-2008</strain>
    </source>
</reference>
<keyword evidence="5" id="KW-1185">Reference proteome</keyword>
<accession>A0AAN7XVN9</accession>
<dbReference type="GO" id="GO:0007166">
    <property type="term" value="P:cell surface receptor signaling pathway"/>
    <property type="evidence" value="ECO:0007669"/>
    <property type="project" value="InterPro"/>
</dbReference>
<comment type="caution">
    <text evidence="4">The sequence shown here is derived from an EMBL/GenBank/DDBJ whole genome shotgun (WGS) entry which is preliminary data.</text>
</comment>
<dbReference type="PANTHER" id="PTHR23143">
    <property type="entry name" value="TRICHOHYALIN-RELATED"/>
    <property type="match status" value="1"/>
</dbReference>
<sequence length="207" mass="24053">MELIKPLQSIYFMFDKMKDNNQACPHVLQRLKALEKLALFILQKESEQISEDVKEALGKLNKVLLSADELIRKFTEALELTRMVKSSDYKSEFDSLNKSLTDSFVTLSAALHAQQRKTLDKQETRLAEQESMLNEQKVMLKWQKKKLAETGRKLAEQDRKLAEQDRKMAEQDRKLAEQERKLGKQEDMLQRVETKLACESRGSCCIL</sequence>
<organism evidence="4 5">
    <name type="scientific">Eleginops maclovinus</name>
    <name type="common">Patagonian blennie</name>
    <name type="synonym">Eleginus maclovinus</name>
    <dbReference type="NCBI Taxonomy" id="56733"/>
    <lineage>
        <taxon>Eukaryota</taxon>
        <taxon>Metazoa</taxon>
        <taxon>Chordata</taxon>
        <taxon>Craniata</taxon>
        <taxon>Vertebrata</taxon>
        <taxon>Euteleostomi</taxon>
        <taxon>Actinopterygii</taxon>
        <taxon>Neopterygii</taxon>
        <taxon>Teleostei</taxon>
        <taxon>Neoteleostei</taxon>
        <taxon>Acanthomorphata</taxon>
        <taxon>Eupercaria</taxon>
        <taxon>Perciformes</taxon>
        <taxon>Notothenioidei</taxon>
        <taxon>Eleginopidae</taxon>
        <taxon>Eleginops</taxon>
    </lineage>
</organism>
<dbReference type="InterPro" id="IPR054000">
    <property type="entry name" value="MLKL_N"/>
</dbReference>
<evidence type="ECO:0000256" key="1">
    <source>
        <dbReference type="ARBA" id="ARBA00008368"/>
    </source>
</evidence>
<comment type="similarity">
    <text evidence="1">Belongs to the GOLGA6 family.</text>
</comment>
<evidence type="ECO:0000259" key="3">
    <source>
        <dbReference type="Pfam" id="PF22215"/>
    </source>
</evidence>
<evidence type="ECO:0000256" key="2">
    <source>
        <dbReference type="SAM" id="MobiDB-lite"/>
    </source>
</evidence>
<evidence type="ECO:0000313" key="4">
    <source>
        <dbReference type="EMBL" id="KAK5866815.1"/>
    </source>
</evidence>
<dbReference type="Pfam" id="PF22215">
    <property type="entry name" value="MLKL_N"/>
    <property type="match status" value="1"/>
</dbReference>
<dbReference type="InterPro" id="IPR026737">
    <property type="entry name" value="GOLGA6L"/>
</dbReference>
<dbReference type="EMBL" id="JAUZQC010000008">
    <property type="protein sequence ID" value="KAK5866815.1"/>
    <property type="molecule type" value="Genomic_DNA"/>
</dbReference>
<feature type="domain" description="Mixed lineage kinase" evidence="3">
    <location>
        <begin position="7"/>
        <end position="127"/>
    </location>
</feature>
<dbReference type="CDD" id="cd21037">
    <property type="entry name" value="MLKL_NTD"/>
    <property type="match status" value="1"/>
</dbReference>
<dbReference type="AlphaFoldDB" id="A0AAN7XVN9"/>
<dbReference type="Gene3D" id="1.20.930.20">
    <property type="entry name" value="Adaptor protein Cbl, N-terminal domain"/>
    <property type="match status" value="1"/>
</dbReference>
<protein>
    <recommendedName>
        <fullName evidence="3">Mixed lineage kinase domain-containing protein</fullName>
    </recommendedName>
</protein>
<dbReference type="Proteomes" id="UP001346869">
    <property type="component" value="Unassembled WGS sequence"/>
</dbReference>
<dbReference type="InterPro" id="IPR036537">
    <property type="entry name" value="Adaptor_Cbl_N_dom_sf"/>
</dbReference>
<feature type="region of interest" description="Disordered" evidence="2">
    <location>
        <begin position="158"/>
        <end position="182"/>
    </location>
</feature>
<reference evidence="4 5" key="1">
    <citation type="journal article" date="2023" name="Genes (Basel)">
        <title>Chromosome-Level Genome Assembly and Circadian Gene Repertoire of the Patagonia Blennie Eleginops maclovinus-The Closest Ancestral Proxy of Antarctic Cryonotothenioids.</title>
        <authorList>
            <person name="Cheng C.C."/>
            <person name="Rivera-Colon A.G."/>
            <person name="Minhas B.F."/>
            <person name="Wilson L."/>
            <person name="Rayamajhi N."/>
            <person name="Vargas-Chacoff L."/>
            <person name="Catchen J.M."/>
        </authorList>
    </citation>
    <scope>NUCLEOTIDE SEQUENCE [LARGE SCALE GENOMIC DNA]</scope>
    <source>
        <strain evidence="4">JMC-PN-2008</strain>
    </source>
</reference>
<evidence type="ECO:0000313" key="5">
    <source>
        <dbReference type="Proteomes" id="UP001346869"/>
    </source>
</evidence>
<dbReference type="InterPro" id="IPR059179">
    <property type="entry name" value="MLKL-like_MCAfunc"/>
</dbReference>
<proteinExistence type="inferred from homology"/>
<name>A0AAN7XVN9_ELEMC</name>
<dbReference type="PANTHER" id="PTHR23143:SF30">
    <property type="entry name" value="SPERMATID ASSOCIATED LIKE"/>
    <property type="match status" value="1"/>
</dbReference>